<gene>
    <name evidence="1" type="ORF">FKV70_19045</name>
</gene>
<evidence type="ECO:0000313" key="1">
    <source>
        <dbReference type="EMBL" id="TQR97330.1"/>
    </source>
</evidence>
<dbReference type="RefSeq" id="WP_142613844.1">
    <property type="nucleotide sequence ID" value="NZ_VIJZ01000008.1"/>
</dbReference>
<accession>A0ABY3B0Z4</accession>
<dbReference type="Gene3D" id="3.30.1330.70">
    <property type="entry name" value="Holliday junction resolvase RusA"/>
    <property type="match status" value="1"/>
</dbReference>
<name>A0ABY3B0Z4_9BACL</name>
<sequence>MITFEVDITPMGAVRMTQRSKWKNPSAQNYLTYKTKIGYLARKKFDNPLSGPVGTEIGFYYPVPQSWSKKKRDEALKGKIFPIVKPDIDNCVKGIFDALNKIAWKDDNRVVVLNTRKYFSERPRIVIKVWEVEAA</sequence>
<dbReference type="Pfam" id="PF05866">
    <property type="entry name" value="RusA"/>
    <property type="match status" value="1"/>
</dbReference>
<dbReference type="InterPro" id="IPR008822">
    <property type="entry name" value="Endonuclease_RusA-like"/>
</dbReference>
<reference evidence="1 2" key="1">
    <citation type="submission" date="2019-07" db="EMBL/GenBank/DDBJ databases">
        <title>Paenibacillus ottowii sp. nov. isolated from a fermentation system processing bovine manure.</title>
        <authorList>
            <person name="Velazquez L.F."/>
            <person name="Rajbanshi S."/>
            <person name="Guan S."/>
            <person name="Hinchee M."/>
            <person name="Welsh A."/>
        </authorList>
    </citation>
    <scope>NUCLEOTIDE SEQUENCE [LARGE SCALE GENOMIC DNA]</scope>
    <source>
        <strain evidence="1 2">MS2379</strain>
    </source>
</reference>
<comment type="caution">
    <text evidence="1">The sequence shown here is derived from an EMBL/GenBank/DDBJ whole genome shotgun (WGS) entry which is preliminary data.</text>
</comment>
<dbReference type="InterPro" id="IPR036614">
    <property type="entry name" value="RusA-like_sf"/>
</dbReference>
<evidence type="ECO:0000313" key="2">
    <source>
        <dbReference type="Proteomes" id="UP000319219"/>
    </source>
</evidence>
<organism evidence="1 2">
    <name type="scientific">Paenibacillus ottowii</name>
    <dbReference type="NCBI Taxonomy" id="2315729"/>
    <lineage>
        <taxon>Bacteria</taxon>
        <taxon>Bacillati</taxon>
        <taxon>Bacillota</taxon>
        <taxon>Bacilli</taxon>
        <taxon>Bacillales</taxon>
        <taxon>Paenibacillaceae</taxon>
        <taxon>Paenibacillus</taxon>
    </lineage>
</organism>
<protein>
    <submittedName>
        <fullName evidence="1">RusA family crossover junction endodeoxyribonuclease</fullName>
    </submittedName>
</protein>
<dbReference type="Proteomes" id="UP000319219">
    <property type="component" value="Unassembled WGS sequence"/>
</dbReference>
<dbReference type="SUPFAM" id="SSF103084">
    <property type="entry name" value="Holliday junction resolvase RusA"/>
    <property type="match status" value="1"/>
</dbReference>
<dbReference type="EMBL" id="VIJZ01000008">
    <property type="protein sequence ID" value="TQR97330.1"/>
    <property type="molecule type" value="Genomic_DNA"/>
</dbReference>
<keyword evidence="2" id="KW-1185">Reference proteome</keyword>
<proteinExistence type="predicted"/>